<gene>
    <name evidence="1" type="ORF">RIB56_01325</name>
</gene>
<dbReference type="EMBL" id="JAWUZT010000002">
    <property type="protein sequence ID" value="MDW8514770.1"/>
    <property type="molecule type" value="Genomic_DNA"/>
</dbReference>
<comment type="caution">
    <text evidence="1">The sequence shown here is derived from an EMBL/GenBank/DDBJ whole genome shotgun (WGS) entry which is preliminary data.</text>
</comment>
<proteinExistence type="predicted"/>
<name>A0ABU4J1Q1_9BACI</name>
<protein>
    <submittedName>
        <fullName evidence="1">Uncharacterized protein</fullName>
    </submittedName>
</protein>
<organism evidence="1 2">
    <name type="scientific">Priestia flexa</name>
    <dbReference type="NCBI Taxonomy" id="86664"/>
    <lineage>
        <taxon>Bacteria</taxon>
        <taxon>Bacillati</taxon>
        <taxon>Bacillota</taxon>
        <taxon>Bacilli</taxon>
        <taxon>Bacillales</taxon>
        <taxon>Bacillaceae</taxon>
        <taxon>Priestia</taxon>
    </lineage>
</organism>
<accession>A0ABU4J1Q1</accession>
<sequence>MMKQPVVICPKCQSASELGSVLTAQSNQHVIYHCSQCDYQLRNVYTNKG</sequence>
<dbReference type="RefSeq" id="WP_167556132.1">
    <property type="nucleotide sequence ID" value="NZ_CP016790.1"/>
</dbReference>
<dbReference type="Proteomes" id="UP001284771">
    <property type="component" value="Unassembled WGS sequence"/>
</dbReference>
<evidence type="ECO:0000313" key="1">
    <source>
        <dbReference type="EMBL" id="MDW8514770.1"/>
    </source>
</evidence>
<keyword evidence="2" id="KW-1185">Reference proteome</keyword>
<evidence type="ECO:0000313" key="2">
    <source>
        <dbReference type="Proteomes" id="UP001284771"/>
    </source>
</evidence>
<reference evidence="2" key="1">
    <citation type="submission" date="2023-07" db="EMBL/GenBank/DDBJ databases">
        <title>Draft genomic sequences of Priestia flexa CCM isolated from the soil of an abandoned mine contaminated by free cyanide in the high Andean zone of Tacna, Peru.</title>
        <authorList>
            <person name="Caceda Quiroz C.J."/>
            <person name="Maraza Chooque G.J."/>
            <person name="Fora Quispe G.L."/>
            <person name="Carpio Mamani M."/>
        </authorList>
    </citation>
    <scope>NUCLEOTIDE SEQUENCE [LARGE SCALE GENOMIC DNA]</scope>
    <source>
        <strain evidence="2">CCM</strain>
    </source>
</reference>